<proteinExistence type="inferred from homology"/>
<keyword evidence="8" id="KW-0449">Lipoprotein</keyword>
<evidence type="ECO:0000256" key="7">
    <source>
        <dbReference type="ARBA" id="ARBA00023157"/>
    </source>
</evidence>
<name>A0ABR3QJ26_9PLEO</name>
<comment type="caution">
    <text evidence="11">The sequence shown here is derived from an EMBL/GenBank/DDBJ whole genome shotgun (WGS) entry which is preliminary data.</text>
</comment>
<keyword evidence="4" id="KW-0964">Secreted</keyword>
<comment type="similarity">
    <text evidence="3">Belongs to the RBT5 family.</text>
</comment>
<keyword evidence="6 9" id="KW-0732">Signal</keyword>
<evidence type="ECO:0000256" key="5">
    <source>
        <dbReference type="ARBA" id="ARBA00022622"/>
    </source>
</evidence>
<sequence length="156" mass="16866">MRFTTIAVALSAATIASAQLTFNVTQALKPGNFAKYRCLNNDKLLALMPKDTASCLKECQIKANKADGCAENDFACHCVNYNTYSNLIEPCAFALPGPNNSPPCTQQVLVAARPVISDMCNFFNATLYADYVGCPNKLSKGKTYGTIAKEEIIVSH</sequence>
<protein>
    <recommendedName>
        <fullName evidence="10">CFEM domain-containing protein</fullName>
    </recommendedName>
</protein>
<keyword evidence="5" id="KW-0472">Membrane</keyword>
<keyword evidence="5" id="KW-0325">Glycoprotein</keyword>
<feature type="domain" description="CFEM" evidence="10">
    <location>
        <begin position="51"/>
        <end position="120"/>
    </location>
</feature>
<dbReference type="EMBL" id="JAKIXB020000048">
    <property type="protein sequence ID" value="KAL1592164.1"/>
    <property type="molecule type" value="Genomic_DNA"/>
</dbReference>
<reference evidence="11 12" key="1">
    <citation type="submission" date="2024-02" db="EMBL/GenBank/DDBJ databases">
        <title>De novo assembly and annotation of 12 fungi associated with fruit tree decline syndrome in Ontario, Canada.</title>
        <authorList>
            <person name="Sulman M."/>
            <person name="Ellouze W."/>
            <person name="Ilyukhin E."/>
        </authorList>
    </citation>
    <scope>NUCLEOTIDE SEQUENCE [LARGE SCALE GENOMIC DNA]</scope>
    <source>
        <strain evidence="11 12">M97-236</strain>
    </source>
</reference>
<keyword evidence="7" id="KW-1015">Disulfide bond</keyword>
<keyword evidence="5" id="KW-0336">GPI-anchor</keyword>
<organism evidence="11 12">
    <name type="scientific">Nothophoma quercina</name>
    <dbReference type="NCBI Taxonomy" id="749835"/>
    <lineage>
        <taxon>Eukaryota</taxon>
        <taxon>Fungi</taxon>
        <taxon>Dikarya</taxon>
        <taxon>Ascomycota</taxon>
        <taxon>Pezizomycotina</taxon>
        <taxon>Dothideomycetes</taxon>
        <taxon>Pleosporomycetidae</taxon>
        <taxon>Pleosporales</taxon>
        <taxon>Pleosporineae</taxon>
        <taxon>Didymellaceae</taxon>
        <taxon>Nothophoma</taxon>
    </lineage>
</organism>
<dbReference type="Proteomes" id="UP001521222">
    <property type="component" value="Unassembled WGS sequence"/>
</dbReference>
<evidence type="ECO:0000256" key="6">
    <source>
        <dbReference type="ARBA" id="ARBA00022729"/>
    </source>
</evidence>
<dbReference type="Pfam" id="PF05730">
    <property type="entry name" value="CFEM"/>
    <property type="match status" value="1"/>
</dbReference>
<evidence type="ECO:0000256" key="3">
    <source>
        <dbReference type="ARBA" id="ARBA00010031"/>
    </source>
</evidence>
<feature type="chain" id="PRO_5046972276" description="CFEM domain-containing protein" evidence="9">
    <location>
        <begin position="19"/>
        <end position="156"/>
    </location>
</feature>
<evidence type="ECO:0000256" key="4">
    <source>
        <dbReference type="ARBA" id="ARBA00022525"/>
    </source>
</evidence>
<dbReference type="InterPro" id="IPR008427">
    <property type="entry name" value="Extracellular_membr_CFEM_dom"/>
</dbReference>
<evidence type="ECO:0000259" key="10">
    <source>
        <dbReference type="Pfam" id="PF05730"/>
    </source>
</evidence>
<evidence type="ECO:0000313" key="12">
    <source>
        <dbReference type="Proteomes" id="UP001521222"/>
    </source>
</evidence>
<feature type="signal peptide" evidence="9">
    <location>
        <begin position="1"/>
        <end position="18"/>
    </location>
</feature>
<evidence type="ECO:0000313" key="11">
    <source>
        <dbReference type="EMBL" id="KAL1592164.1"/>
    </source>
</evidence>
<accession>A0ABR3QJ26</accession>
<gene>
    <name evidence="11" type="ORF">SLS59_009820</name>
</gene>
<evidence type="ECO:0000256" key="1">
    <source>
        <dbReference type="ARBA" id="ARBA00004589"/>
    </source>
</evidence>
<evidence type="ECO:0000256" key="8">
    <source>
        <dbReference type="ARBA" id="ARBA00023288"/>
    </source>
</evidence>
<keyword evidence="12" id="KW-1185">Reference proteome</keyword>
<evidence type="ECO:0000256" key="2">
    <source>
        <dbReference type="ARBA" id="ARBA00004613"/>
    </source>
</evidence>
<evidence type="ECO:0000256" key="9">
    <source>
        <dbReference type="SAM" id="SignalP"/>
    </source>
</evidence>
<comment type="subcellular location">
    <subcellularLocation>
        <location evidence="1">Membrane</location>
        <topology evidence="1">Lipid-anchor</topology>
        <topology evidence="1">GPI-anchor</topology>
    </subcellularLocation>
    <subcellularLocation>
        <location evidence="2">Secreted</location>
    </subcellularLocation>
</comment>